<proteinExistence type="predicted"/>
<dbReference type="EMBL" id="CM007382">
    <property type="protein sequence ID" value="ONK78711.1"/>
    <property type="molecule type" value="Genomic_DNA"/>
</dbReference>
<dbReference type="PANTHER" id="PTHR47826">
    <property type="entry name" value="OS03G0164700 PROTEIN"/>
    <property type="match status" value="1"/>
</dbReference>
<dbReference type="Pfam" id="PF00294">
    <property type="entry name" value="PfkB"/>
    <property type="match status" value="1"/>
</dbReference>
<keyword evidence="1" id="KW-0732">Signal</keyword>
<dbReference type="AlphaFoldDB" id="A0A5P1FPU3"/>
<evidence type="ECO:0000256" key="1">
    <source>
        <dbReference type="SAM" id="SignalP"/>
    </source>
</evidence>
<feature type="domain" description="Carbohydrate kinase PfkB" evidence="2">
    <location>
        <begin position="57"/>
        <end position="254"/>
    </location>
</feature>
<keyword evidence="4" id="KW-1185">Reference proteome</keyword>
<dbReference type="PANTHER" id="PTHR47826:SF1">
    <property type="entry name" value="OS03G0164700 PROTEIN"/>
    <property type="match status" value="1"/>
</dbReference>
<dbReference type="OMA" id="QNENIGM"/>
<evidence type="ECO:0000259" key="2">
    <source>
        <dbReference type="Pfam" id="PF00294"/>
    </source>
</evidence>
<dbReference type="SUPFAM" id="SSF53613">
    <property type="entry name" value="Ribokinase-like"/>
    <property type="match status" value="1"/>
</dbReference>
<dbReference type="Proteomes" id="UP000243459">
    <property type="component" value="Chromosome 2"/>
</dbReference>
<evidence type="ECO:0000313" key="4">
    <source>
        <dbReference type="Proteomes" id="UP000243459"/>
    </source>
</evidence>
<sequence>MFITIKTMDIVTLGSLCVDIVLSVPVLPQASDEGERPAFFEQLVVAQPPPDQKFWEAGGNCNLVIAASRLGLRVSSVGHLGDDTFGHFLLGVLQSERINVVQIEEDSEETNRGASYGSTLLCWVFVDPHQNHEFFSNTGFSEGPVLGRMTNLPKQAVAEIQQSKILFCDGYVFDEISPDLVVSALNRAIDAGTTIFFDPGPAGKDLATGTPAQKNALDMLLRLTDVLLLTSDEAESLTGIKNAVAAGYELIKKGGR</sequence>
<evidence type="ECO:0000313" key="3">
    <source>
        <dbReference type="EMBL" id="ONK78711.1"/>
    </source>
</evidence>
<organism evidence="3 4">
    <name type="scientific">Asparagus officinalis</name>
    <name type="common">Garden asparagus</name>
    <dbReference type="NCBI Taxonomy" id="4686"/>
    <lineage>
        <taxon>Eukaryota</taxon>
        <taxon>Viridiplantae</taxon>
        <taxon>Streptophyta</taxon>
        <taxon>Embryophyta</taxon>
        <taxon>Tracheophyta</taxon>
        <taxon>Spermatophyta</taxon>
        <taxon>Magnoliopsida</taxon>
        <taxon>Liliopsida</taxon>
        <taxon>Asparagales</taxon>
        <taxon>Asparagaceae</taxon>
        <taxon>Asparagoideae</taxon>
        <taxon>Asparagus</taxon>
    </lineage>
</organism>
<reference evidence="4" key="1">
    <citation type="journal article" date="2017" name="Nat. Commun.">
        <title>The asparagus genome sheds light on the origin and evolution of a young Y chromosome.</title>
        <authorList>
            <person name="Harkess A."/>
            <person name="Zhou J."/>
            <person name="Xu C."/>
            <person name="Bowers J.E."/>
            <person name="Van der Hulst R."/>
            <person name="Ayyampalayam S."/>
            <person name="Mercati F."/>
            <person name="Riccardi P."/>
            <person name="McKain M.R."/>
            <person name="Kakrana A."/>
            <person name="Tang H."/>
            <person name="Ray J."/>
            <person name="Groenendijk J."/>
            <person name="Arikit S."/>
            <person name="Mathioni S.M."/>
            <person name="Nakano M."/>
            <person name="Shan H."/>
            <person name="Telgmann-Rauber A."/>
            <person name="Kanno A."/>
            <person name="Yue Z."/>
            <person name="Chen H."/>
            <person name="Li W."/>
            <person name="Chen Y."/>
            <person name="Xu X."/>
            <person name="Zhang Y."/>
            <person name="Luo S."/>
            <person name="Chen H."/>
            <person name="Gao J."/>
            <person name="Mao Z."/>
            <person name="Pires J.C."/>
            <person name="Luo M."/>
            <person name="Kudrna D."/>
            <person name="Wing R.A."/>
            <person name="Meyers B.C."/>
            <person name="Yi K."/>
            <person name="Kong H."/>
            <person name="Lavrijsen P."/>
            <person name="Sunseri F."/>
            <person name="Falavigna A."/>
            <person name="Ye Y."/>
            <person name="Leebens-Mack J.H."/>
            <person name="Chen G."/>
        </authorList>
    </citation>
    <scope>NUCLEOTIDE SEQUENCE [LARGE SCALE GENOMIC DNA]</scope>
    <source>
        <strain evidence="4">cv. DH0086</strain>
    </source>
</reference>
<gene>
    <name evidence="3" type="ORF">A4U43_C02F21640</name>
</gene>
<dbReference type="Gene3D" id="3.40.1190.20">
    <property type="match status" value="1"/>
</dbReference>
<dbReference type="InterPro" id="IPR011611">
    <property type="entry name" value="PfkB_dom"/>
</dbReference>
<protein>
    <recommendedName>
        <fullName evidence="2">Carbohydrate kinase PfkB domain-containing protein</fullName>
    </recommendedName>
</protein>
<dbReference type="InterPro" id="IPR029056">
    <property type="entry name" value="Ribokinase-like"/>
</dbReference>
<feature type="chain" id="PRO_5024326801" description="Carbohydrate kinase PfkB domain-containing protein" evidence="1">
    <location>
        <begin position="24"/>
        <end position="256"/>
    </location>
</feature>
<accession>A0A5P1FPU3</accession>
<name>A0A5P1FPU3_ASPOF</name>
<feature type="signal peptide" evidence="1">
    <location>
        <begin position="1"/>
        <end position="23"/>
    </location>
</feature>
<dbReference type="Gramene" id="ONK78711">
    <property type="protein sequence ID" value="ONK78711"/>
    <property type="gene ID" value="A4U43_C02F21640"/>
</dbReference>